<dbReference type="EMBL" id="NKXS01008680">
    <property type="protein sequence ID" value="PIM98175.1"/>
    <property type="molecule type" value="Genomic_DNA"/>
</dbReference>
<dbReference type="Pfam" id="PF05553">
    <property type="entry name" value="DUF761"/>
    <property type="match status" value="1"/>
</dbReference>
<feature type="compositionally biased region" description="Polar residues" evidence="1">
    <location>
        <begin position="290"/>
        <end position="311"/>
    </location>
</feature>
<feature type="compositionally biased region" description="Basic and acidic residues" evidence="1">
    <location>
        <begin position="316"/>
        <end position="327"/>
    </location>
</feature>
<feature type="chain" id="PRO_5013956973" description="DUF4408 domain-containing protein" evidence="3">
    <location>
        <begin position="22"/>
        <end position="362"/>
    </location>
</feature>
<evidence type="ECO:0000259" key="4">
    <source>
        <dbReference type="Pfam" id="PF14364"/>
    </source>
</evidence>
<dbReference type="PANTHER" id="PTHR33098:SF117">
    <property type="entry name" value="COTTON FIBER (DUF761)"/>
    <property type="match status" value="1"/>
</dbReference>
<feature type="domain" description="DUF4408" evidence="4">
    <location>
        <begin position="41"/>
        <end position="73"/>
    </location>
</feature>
<sequence>MSTNIMLSFKVLLISTSVLSAAMILKFSVPAITDFAVSEVPSIYNGVVSWLRPPYLYLVINCIIITIVASSKLQSKKDDVFLSPPLEPLDTIGIVQPPPVAPAMDVKSNIPTDYPAPEYKYNDAVLNGSSGYDVKVDKEIEFGAYERVDVGRTAENEQVPFIVNAAAKGVDFSEDATSNKENEYVVAKPISNVPEKKDLTEYSPLNVKPPVSMRFGHRKNVKASPEGSKMVLGVSKPKRHDTLESTWKTITEGRAIPLTRHLRKSDTWERDAQVHGGTGRHHLLKEKTPQKMTKSETFSDQTNTRSPSPASGSGKVKREPSLSQDELNRRVEAFIKKFNEDMRLQRQESLNQYMEMINRGAR</sequence>
<evidence type="ECO:0000256" key="1">
    <source>
        <dbReference type="SAM" id="MobiDB-lite"/>
    </source>
</evidence>
<evidence type="ECO:0000256" key="2">
    <source>
        <dbReference type="SAM" id="Phobius"/>
    </source>
</evidence>
<dbReference type="Proteomes" id="UP000231279">
    <property type="component" value="Unassembled WGS sequence"/>
</dbReference>
<evidence type="ECO:0000313" key="5">
    <source>
        <dbReference type="EMBL" id="PIM98175.1"/>
    </source>
</evidence>
<evidence type="ECO:0000256" key="3">
    <source>
        <dbReference type="SAM" id="SignalP"/>
    </source>
</evidence>
<keyword evidence="2" id="KW-1133">Transmembrane helix</keyword>
<protein>
    <recommendedName>
        <fullName evidence="4">DUF4408 domain-containing protein</fullName>
    </recommendedName>
</protein>
<dbReference type="Pfam" id="PF14364">
    <property type="entry name" value="DUF4408"/>
    <property type="match status" value="1"/>
</dbReference>
<dbReference type="InterPro" id="IPR025520">
    <property type="entry name" value="DUF4408"/>
</dbReference>
<feature type="region of interest" description="Disordered" evidence="1">
    <location>
        <begin position="266"/>
        <end position="327"/>
    </location>
</feature>
<evidence type="ECO:0000313" key="6">
    <source>
        <dbReference type="Proteomes" id="UP000231279"/>
    </source>
</evidence>
<keyword evidence="3" id="KW-0732">Signal</keyword>
<keyword evidence="2" id="KW-0472">Membrane</keyword>
<keyword evidence="6" id="KW-1185">Reference proteome</keyword>
<name>A0A2G9FYM6_9LAMI</name>
<proteinExistence type="predicted"/>
<accession>A0A2G9FYM6</accession>
<reference evidence="6" key="1">
    <citation type="journal article" date="2018" name="Gigascience">
        <title>Genome assembly of the Pink Ipe (Handroanthus impetiginosus, Bignoniaceae), a highly valued, ecologically keystone Neotropical timber forest tree.</title>
        <authorList>
            <person name="Silva-Junior O.B."/>
            <person name="Grattapaglia D."/>
            <person name="Novaes E."/>
            <person name="Collevatti R.G."/>
        </authorList>
    </citation>
    <scope>NUCLEOTIDE SEQUENCE [LARGE SCALE GENOMIC DNA]</scope>
    <source>
        <strain evidence="6">cv. UFG-1</strain>
    </source>
</reference>
<dbReference type="AlphaFoldDB" id="A0A2G9FYM6"/>
<comment type="caution">
    <text evidence="5">The sequence shown here is derived from an EMBL/GenBank/DDBJ whole genome shotgun (WGS) entry which is preliminary data.</text>
</comment>
<organism evidence="5 6">
    <name type="scientific">Handroanthus impetiginosus</name>
    <dbReference type="NCBI Taxonomy" id="429701"/>
    <lineage>
        <taxon>Eukaryota</taxon>
        <taxon>Viridiplantae</taxon>
        <taxon>Streptophyta</taxon>
        <taxon>Embryophyta</taxon>
        <taxon>Tracheophyta</taxon>
        <taxon>Spermatophyta</taxon>
        <taxon>Magnoliopsida</taxon>
        <taxon>eudicotyledons</taxon>
        <taxon>Gunneridae</taxon>
        <taxon>Pentapetalae</taxon>
        <taxon>asterids</taxon>
        <taxon>lamiids</taxon>
        <taxon>Lamiales</taxon>
        <taxon>Bignoniaceae</taxon>
        <taxon>Crescentiina</taxon>
        <taxon>Tabebuia alliance</taxon>
        <taxon>Handroanthus</taxon>
    </lineage>
</organism>
<keyword evidence="2" id="KW-0812">Transmembrane</keyword>
<dbReference type="PANTHER" id="PTHR33098">
    <property type="entry name" value="COTTON FIBER (DUF761)"/>
    <property type="match status" value="1"/>
</dbReference>
<dbReference type="InterPro" id="IPR008480">
    <property type="entry name" value="DUF761_pln"/>
</dbReference>
<dbReference type="OrthoDB" id="1933168at2759"/>
<dbReference type="STRING" id="429701.A0A2G9FYM6"/>
<feature type="signal peptide" evidence="3">
    <location>
        <begin position="1"/>
        <end position="21"/>
    </location>
</feature>
<gene>
    <name evidence="5" type="ORF">CDL12_29346</name>
</gene>
<feature type="transmembrane region" description="Helical" evidence="2">
    <location>
        <begin position="55"/>
        <end position="73"/>
    </location>
</feature>